<comment type="subcellular location">
    <subcellularLocation>
        <location evidence="7">Cytoplasm</location>
    </subcellularLocation>
</comment>
<dbReference type="PIRSF" id="PIRSF000505">
    <property type="entry name" value="EPSPS"/>
    <property type="match status" value="1"/>
</dbReference>
<comment type="subunit">
    <text evidence="7">Monomer.</text>
</comment>
<evidence type="ECO:0000259" key="8">
    <source>
        <dbReference type="Pfam" id="PF00275"/>
    </source>
</evidence>
<dbReference type="InterPro" id="IPR006264">
    <property type="entry name" value="EPSP_synthase"/>
</dbReference>
<dbReference type="InterPro" id="IPR013792">
    <property type="entry name" value="RNA3'P_cycl/enolpyr_Trfase_a/b"/>
</dbReference>
<dbReference type="Proteomes" id="UP001060919">
    <property type="component" value="Chromosome"/>
</dbReference>
<comment type="pathway">
    <text evidence="1 7">Metabolic intermediate biosynthesis; chorismate biosynthesis; chorismate from D-erythrose 4-phosphate and phosphoenolpyruvate: step 6/7.</text>
</comment>
<dbReference type="CDD" id="cd01556">
    <property type="entry name" value="EPSP_synthase"/>
    <property type="match status" value="1"/>
</dbReference>
<evidence type="ECO:0000256" key="6">
    <source>
        <dbReference type="ARBA" id="ARBA00044633"/>
    </source>
</evidence>
<feature type="binding site" evidence="7">
    <location>
        <position position="363"/>
    </location>
    <ligand>
        <name>phosphoenolpyruvate</name>
        <dbReference type="ChEBI" id="CHEBI:58702"/>
    </ligand>
</feature>
<keyword evidence="3 7" id="KW-0028">Amino-acid biosynthesis</keyword>
<dbReference type="InterPro" id="IPR036968">
    <property type="entry name" value="Enolpyruvate_Tfrase_sf"/>
</dbReference>
<gene>
    <name evidence="7" type="primary">aroA</name>
    <name evidence="9" type="ORF">AsAng_0052720</name>
</gene>
<dbReference type="EMBL" id="AP026867">
    <property type="protein sequence ID" value="BDS14492.1"/>
    <property type="molecule type" value="Genomic_DNA"/>
</dbReference>
<dbReference type="KEGG" id="aup:AsAng_0052720"/>
<proteinExistence type="inferred from homology"/>
<feature type="binding site" evidence="7">
    <location>
        <position position="145"/>
    </location>
    <ligand>
        <name>3-phosphoshikimate</name>
        <dbReference type="ChEBI" id="CHEBI:145989"/>
    </ligand>
</feature>
<comment type="caution">
    <text evidence="7">Lacks conserved residue(s) required for the propagation of feature annotation.</text>
</comment>
<dbReference type="EC" id="2.5.1.19" evidence="7"/>
<dbReference type="PANTHER" id="PTHR21090:SF5">
    <property type="entry name" value="PENTAFUNCTIONAL AROM POLYPEPTIDE"/>
    <property type="match status" value="1"/>
</dbReference>
<dbReference type="Pfam" id="PF00275">
    <property type="entry name" value="EPSP_synthase"/>
    <property type="match status" value="2"/>
</dbReference>
<feature type="binding site" evidence="7">
    <location>
        <position position="96"/>
    </location>
    <ligand>
        <name>phosphoenolpyruvate</name>
        <dbReference type="ChEBI" id="CHEBI:58702"/>
    </ligand>
</feature>
<keyword evidence="10" id="KW-1185">Reference proteome</keyword>
<name>A0A915YJR3_9BACT</name>
<dbReference type="GO" id="GO:0009423">
    <property type="term" value="P:chorismate biosynthetic process"/>
    <property type="evidence" value="ECO:0007669"/>
    <property type="project" value="UniProtKB-UniRule"/>
</dbReference>
<feature type="active site" description="Proton acceptor" evidence="7">
    <location>
        <position position="288"/>
    </location>
</feature>
<dbReference type="HAMAP" id="MF_00210">
    <property type="entry name" value="EPSP_synth"/>
    <property type="match status" value="1"/>
</dbReference>
<dbReference type="GO" id="GO:0003866">
    <property type="term" value="F:3-phosphoshikimate 1-carboxyvinyltransferase activity"/>
    <property type="evidence" value="ECO:0007669"/>
    <property type="project" value="UniProtKB-UniRule"/>
</dbReference>
<feature type="binding site" evidence="7">
    <location>
        <position position="19"/>
    </location>
    <ligand>
        <name>3-phosphoshikimate</name>
        <dbReference type="ChEBI" id="CHEBI:145989"/>
    </ligand>
</feature>
<evidence type="ECO:0000256" key="7">
    <source>
        <dbReference type="HAMAP-Rule" id="MF_00210"/>
    </source>
</evidence>
<feature type="binding site" evidence="7">
    <location>
        <position position="146"/>
    </location>
    <ligand>
        <name>3-phosphoshikimate</name>
        <dbReference type="ChEBI" id="CHEBI:145989"/>
    </ligand>
</feature>
<feature type="binding site" evidence="7">
    <location>
        <position position="24"/>
    </location>
    <ligand>
        <name>3-phosphoshikimate</name>
        <dbReference type="ChEBI" id="CHEBI:145989"/>
    </ligand>
</feature>
<keyword evidence="4 7" id="KW-0808">Transferase</keyword>
<reference evidence="9" key="1">
    <citation type="submission" date="2022-09" db="EMBL/GenBank/DDBJ databases">
        <title>Aureispira anguillicida sp. nov., isolated from Leptocephalus of Japanese eel Anguilla japonica.</title>
        <authorList>
            <person name="Yuasa K."/>
            <person name="Mekata T."/>
            <person name="Ikunari K."/>
        </authorList>
    </citation>
    <scope>NUCLEOTIDE SEQUENCE</scope>
    <source>
        <strain evidence="9">EL160426</strain>
    </source>
</reference>
<dbReference type="GO" id="GO:0008652">
    <property type="term" value="P:amino acid biosynthetic process"/>
    <property type="evidence" value="ECO:0007669"/>
    <property type="project" value="UniProtKB-KW"/>
</dbReference>
<evidence type="ECO:0000256" key="4">
    <source>
        <dbReference type="ARBA" id="ARBA00022679"/>
    </source>
</evidence>
<feature type="binding site" evidence="7">
    <location>
        <position position="144"/>
    </location>
    <ligand>
        <name>3-phosphoshikimate</name>
        <dbReference type="ChEBI" id="CHEBI:145989"/>
    </ligand>
</feature>
<feature type="domain" description="Enolpyruvate transferase" evidence="8">
    <location>
        <begin position="6"/>
        <end position="58"/>
    </location>
</feature>
<feature type="binding site" evidence="7">
    <location>
        <position position="20"/>
    </location>
    <ligand>
        <name>3-phosphoshikimate</name>
        <dbReference type="ChEBI" id="CHEBI:145989"/>
    </ligand>
</feature>
<evidence type="ECO:0000256" key="3">
    <source>
        <dbReference type="ARBA" id="ARBA00022605"/>
    </source>
</evidence>
<feature type="binding site" evidence="7">
    <location>
        <position position="172"/>
    </location>
    <ligand>
        <name>3-phosphoshikimate</name>
        <dbReference type="ChEBI" id="CHEBI:145989"/>
    </ligand>
</feature>
<keyword evidence="5 7" id="KW-0057">Aromatic amino acid biosynthesis</keyword>
<sequence>MMTLKTKKLQGEITLNGSKSISNRILMIQAILGEEFPILGLSNAKDTTTLKGLLSKLHEPILDAGEAGTAYRFMTAYLAWKGNNQVLMGTKRMCERPIGVLADALNGLGAQIHYLGKKGYPPLQMKTHEIDGWKQRVCMGADVSSQFISALLLIAPVLPKGIELILEGKVISRPYIQMTLNLMEEFGILALWHNDMIKVPPQKYQPKSFRVEADWSAASYYYSLVALSDSAQLQLNGLQEKSVQGDAVIVDIMKQFGVKTTFNKKGILLTKEPTEITHFKYDCSDCPDIAQTLAVMCAALEVNALLTGLETLTIKETDRIHAVKVELEKLGCEIETTANSLWVKKGITNKNQAARVGTYDDHRMAMAFAPLALVLNQVKMEDKQVVNKSYPKFWDDFNYLGLTNY</sequence>
<evidence type="ECO:0000313" key="10">
    <source>
        <dbReference type="Proteomes" id="UP001060919"/>
    </source>
</evidence>
<feature type="binding site" evidence="7">
    <location>
        <position position="388"/>
    </location>
    <ligand>
        <name>phosphoenolpyruvate</name>
        <dbReference type="ChEBI" id="CHEBI:58702"/>
    </ligand>
</feature>
<dbReference type="GO" id="GO:0009073">
    <property type="term" value="P:aromatic amino acid family biosynthetic process"/>
    <property type="evidence" value="ECO:0007669"/>
    <property type="project" value="UniProtKB-KW"/>
</dbReference>
<feature type="binding site" evidence="7">
    <location>
        <position position="19"/>
    </location>
    <ligand>
        <name>phosphoenolpyruvate</name>
        <dbReference type="ChEBI" id="CHEBI:58702"/>
    </ligand>
</feature>
<protein>
    <recommendedName>
        <fullName evidence="7">3-phosphoshikimate 1-carboxyvinyltransferase</fullName>
        <ecNumber evidence="7">2.5.1.19</ecNumber>
    </recommendedName>
    <alternativeName>
        <fullName evidence="7">5-enolpyruvylshikimate-3-phosphate synthase</fullName>
        <shortName evidence="7">EPSP synthase</shortName>
        <shortName evidence="7">EPSPS</shortName>
    </alternativeName>
</protein>
<evidence type="ECO:0000256" key="5">
    <source>
        <dbReference type="ARBA" id="ARBA00023141"/>
    </source>
</evidence>
<feature type="binding site" evidence="7">
    <location>
        <position position="146"/>
    </location>
    <ligand>
        <name>phosphoenolpyruvate</name>
        <dbReference type="ChEBI" id="CHEBI:58702"/>
    </ligand>
</feature>
<dbReference type="AlphaFoldDB" id="A0A915YJR3"/>
<accession>A0A915YJR3</accession>
<organism evidence="9 10">
    <name type="scientific">Aureispira anguillae</name>
    <dbReference type="NCBI Taxonomy" id="2864201"/>
    <lineage>
        <taxon>Bacteria</taxon>
        <taxon>Pseudomonadati</taxon>
        <taxon>Bacteroidota</taxon>
        <taxon>Saprospiria</taxon>
        <taxon>Saprospirales</taxon>
        <taxon>Saprospiraceae</taxon>
        <taxon>Aureispira</taxon>
    </lineage>
</organism>
<feature type="binding site" evidence="7">
    <location>
        <position position="68"/>
    </location>
    <ligand>
        <name>phosphoenolpyruvate</name>
        <dbReference type="ChEBI" id="CHEBI:58702"/>
    </ligand>
</feature>
<evidence type="ECO:0000256" key="2">
    <source>
        <dbReference type="ARBA" id="ARBA00009948"/>
    </source>
</evidence>
<dbReference type="PANTHER" id="PTHR21090">
    <property type="entry name" value="AROM/DEHYDROQUINATE SYNTHASE"/>
    <property type="match status" value="1"/>
</dbReference>
<evidence type="ECO:0000313" key="9">
    <source>
        <dbReference type="EMBL" id="BDS14492.1"/>
    </source>
</evidence>
<dbReference type="Gene3D" id="3.65.10.10">
    <property type="entry name" value="Enolpyruvate transferase domain"/>
    <property type="match status" value="2"/>
</dbReference>
<dbReference type="GO" id="GO:0005737">
    <property type="term" value="C:cytoplasm"/>
    <property type="evidence" value="ECO:0007669"/>
    <property type="project" value="UniProtKB-SubCell"/>
</dbReference>
<feature type="binding site" evidence="7">
    <location>
        <position position="315"/>
    </location>
    <ligand>
        <name>3-phosphoshikimate</name>
        <dbReference type="ChEBI" id="CHEBI:145989"/>
    </ligand>
</feature>
<keyword evidence="7" id="KW-0963">Cytoplasm</keyword>
<dbReference type="InterPro" id="IPR001986">
    <property type="entry name" value="Enolpyruvate_Tfrase_dom"/>
</dbReference>
<comment type="similarity">
    <text evidence="2 7">Belongs to the EPSP synthase family.</text>
</comment>
<feature type="domain" description="Enolpyruvate transferase" evidence="8">
    <location>
        <begin position="59"/>
        <end position="396"/>
    </location>
</feature>
<dbReference type="SUPFAM" id="SSF55205">
    <property type="entry name" value="EPT/RTPC-like"/>
    <property type="match status" value="1"/>
</dbReference>
<dbReference type="RefSeq" id="WP_264789706.1">
    <property type="nucleotide sequence ID" value="NZ_AP026867.1"/>
</dbReference>
<comment type="catalytic activity">
    <reaction evidence="6">
        <text>3-phosphoshikimate + phosphoenolpyruvate = 5-O-(1-carboxyvinyl)-3-phosphoshikimate + phosphate</text>
        <dbReference type="Rhea" id="RHEA:21256"/>
        <dbReference type="ChEBI" id="CHEBI:43474"/>
        <dbReference type="ChEBI" id="CHEBI:57701"/>
        <dbReference type="ChEBI" id="CHEBI:58702"/>
        <dbReference type="ChEBI" id="CHEBI:145989"/>
        <dbReference type="EC" id="2.5.1.19"/>
    </reaction>
    <physiologicalReaction direction="left-to-right" evidence="6">
        <dbReference type="Rhea" id="RHEA:21257"/>
    </physiologicalReaction>
</comment>
<evidence type="ECO:0000256" key="1">
    <source>
        <dbReference type="ARBA" id="ARBA00004811"/>
    </source>
</evidence>
<comment type="function">
    <text evidence="7">Catalyzes the transfer of the enolpyruvyl moiety of phosphoenolpyruvate (PEP) to the 5-hydroxyl of shikimate-3-phosphate (S3P) to produce enolpyruvyl shikimate-3-phosphate and inorganic phosphate.</text>
</comment>
<feature type="binding site" evidence="7">
    <location>
        <position position="288"/>
    </location>
    <ligand>
        <name>3-phosphoshikimate</name>
        <dbReference type="ChEBI" id="CHEBI:145989"/>
    </ligand>
</feature>
<feature type="binding site" evidence="7">
    <location>
        <position position="319"/>
    </location>
    <ligand>
        <name>phosphoenolpyruvate</name>
        <dbReference type="ChEBI" id="CHEBI:58702"/>
    </ligand>
</feature>